<reference evidence="6" key="1">
    <citation type="submission" date="2023-07" db="EMBL/GenBank/DDBJ databases">
        <authorList>
            <consortium name="CYATHOMIX"/>
        </authorList>
    </citation>
    <scope>NUCLEOTIDE SEQUENCE</scope>
    <source>
        <strain evidence="6">N/A</strain>
    </source>
</reference>
<proteinExistence type="predicted"/>
<evidence type="ECO:0000313" key="6">
    <source>
        <dbReference type="EMBL" id="CAJ0588805.1"/>
    </source>
</evidence>
<dbReference type="SMART" id="SM00254">
    <property type="entry name" value="ShKT"/>
    <property type="match status" value="2"/>
</dbReference>
<feature type="signal peptide" evidence="4">
    <location>
        <begin position="1"/>
        <end position="16"/>
    </location>
</feature>
<dbReference type="Proteomes" id="UP001176961">
    <property type="component" value="Unassembled WGS sequence"/>
</dbReference>
<protein>
    <recommendedName>
        <fullName evidence="5">ShKT domain-containing protein</fullName>
    </recommendedName>
</protein>
<dbReference type="PANTHER" id="PTHR46219:SF5">
    <property type="entry name" value="SHKT DOMAIN-CONTAINING PROTEIN"/>
    <property type="match status" value="1"/>
</dbReference>
<comment type="caution">
    <text evidence="3">Lacks conserved residue(s) required for the propagation of feature annotation.</text>
</comment>
<evidence type="ECO:0000256" key="4">
    <source>
        <dbReference type="SAM" id="SignalP"/>
    </source>
</evidence>
<organism evidence="6 7">
    <name type="scientific">Cylicocyclus nassatus</name>
    <name type="common">Nematode worm</name>
    <dbReference type="NCBI Taxonomy" id="53992"/>
    <lineage>
        <taxon>Eukaryota</taxon>
        <taxon>Metazoa</taxon>
        <taxon>Ecdysozoa</taxon>
        <taxon>Nematoda</taxon>
        <taxon>Chromadorea</taxon>
        <taxon>Rhabditida</taxon>
        <taxon>Rhabditina</taxon>
        <taxon>Rhabditomorpha</taxon>
        <taxon>Strongyloidea</taxon>
        <taxon>Strongylidae</taxon>
        <taxon>Cylicocyclus</taxon>
    </lineage>
</organism>
<dbReference type="EMBL" id="CATQJL010000001">
    <property type="protein sequence ID" value="CAJ0588805.1"/>
    <property type="molecule type" value="Genomic_DNA"/>
</dbReference>
<dbReference type="Gene3D" id="1.10.10.1870">
    <property type="entry name" value="ShTK domain-like"/>
    <property type="match status" value="2"/>
</dbReference>
<evidence type="ECO:0000256" key="1">
    <source>
        <dbReference type="ARBA" id="ARBA00022729"/>
    </source>
</evidence>
<evidence type="ECO:0000256" key="2">
    <source>
        <dbReference type="ARBA" id="ARBA00023157"/>
    </source>
</evidence>
<feature type="domain" description="ShKT" evidence="5">
    <location>
        <begin position="39"/>
        <end position="79"/>
    </location>
</feature>
<keyword evidence="1 4" id="KW-0732">Signal</keyword>
<keyword evidence="2" id="KW-1015">Disulfide bond</keyword>
<name>A0AA36GJG9_CYLNA</name>
<evidence type="ECO:0000259" key="5">
    <source>
        <dbReference type="PROSITE" id="PS51670"/>
    </source>
</evidence>
<dbReference type="PROSITE" id="PS51670">
    <property type="entry name" value="SHKT"/>
    <property type="match status" value="1"/>
</dbReference>
<evidence type="ECO:0000256" key="3">
    <source>
        <dbReference type="PROSITE-ProRule" id="PRU01005"/>
    </source>
</evidence>
<comment type="caution">
    <text evidence="6">The sequence shown here is derived from an EMBL/GenBank/DDBJ whole genome shotgun (WGS) entry which is preliminary data.</text>
</comment>
<dbReference type="PANTHER" id="PTHR46219">
    <property type="entry name" value="PROTEIN CBG11138"/>
    <property type="match status" value="1"/>
</dbReference>
<dbReference type="AlphaFoldDB" id="A0AA36GJG9"/>
<sequence>MLVYLAIVRLLPGVSGALIRTANEVQHIYHKDRQVRQVCFDRVDPRTGVSDCPSKAALCNNLIYQQVMWEQCPLTCGRCPGILPNSGGLSTIVSGTTCFDRVDPRTGVSDCPNKAALCNNLIYQRVMWEQCPLTCGRCPGILPNSGGVNTIVSGTTCFDRVDPRTGVSDCPKDLHYPYYDLMQVNTKRDEMKGKETRKGSSGNILRINVQKRGKGKRKQCLLAWGWLS</sequence>
<dbReference type="FunFam" id="1.10.10.1940:FF:000002">
    <property type="entry name" value="PHAryngeal gland Toxin-related"/>
    <property type="match status" value="2"/>
</dbReference>
<feature type="chain" id="PRO_5041320528" description="ShKT domain-containing protein" evidence="4">
    <location>
        <begin position="17"/>
        <end position="228"/>
    </location>
</feature>
<gene>
    <name evidence="6" type="ORF">CYNAS_LOCUS788</name>
</gene>
<evidence type="ECO:0000313" key="7">
    <source>
        <dbReference type="Proteomes" id="UP001176961"/>
    </source>
</evidence>
<dbReference type="InterPro" id="IPR003582">
    <property type="entry name" value="ShKT_dom"/>
</dbReference>
<keyword evidence="7" id="KW-1185">Reference proteome</keyword>
<dbReference type="Pfam" id="PF01549">
    <property type="entry name" value="ShK"/>
    <property type="match status" value="2"/>
</dbReference>
<accession>A0AA36GJG9</accession>